<evidence type="ECO:0000313" key="4">
    <source>
        <dbReference type="Proteomes" id="UP000319143"/>
    </source>
</evidence>
<evidence type="ECO:0000259" key="2">
    <source>
        <dbReference type="PROSITE" id="PS50222"/>
    </source>
</evidence>
<dbReference type="RefSeq" id="WP_231616072.1">
    <property type="nucleotide sequence ID" value="NZ_SJPV01000018.1"/>
</dbReference>
<name>A0A5C6D8M9_9BACT</name>
<proteinExistence type="predicted"/>
<gene>
    <name evidence="3" type="ORF">Poly41_64000</name>
</gene>
<dbReference type="AlphaFoldDB" id="A0A5C6D8M9"/>
<accession>A0A5C6D8M9</accession>
<evidence type="ECO:0000256" key="1">
    <source>
        <dbReference type="SAM" id="SignalP"/>
    </source>
</evidence>
<dbReference type="GO" id="GO:0005509">
    <property type="term" value="F:calcium ion binding"/>
    <property type="evidence" value="ECO:0007669"/>
    <property type="project" value="InterPro"/>
</dbReference>
<feature type="signal peptide" evidence="1">
    <location>
        <begin position="1"/>
        <end position="23"/>
    </location>
</feature>
<keyword evidence="4" id="KW-1185">Reference proteome</keyword>
<comment type="caution">
    <text evidence="3">The sequence shown here is derived from an EMBL/GenBank/DDBJ whole genome shotgun (WGS) entry which is preliminary data.</text>
</comment>
<feature type="domain" description="EF-hand" evidence="2">
    <location>
        <begin position="30"/>
        <end position="65"/>
    </location>
</feature>
<dbReference type="EMBL" id="SJPV01000018">
    <property type="protein sequence ID" value="TWU31209.1"/>
    <property type="molecule type" value="Genomic_DNA"/>
</dbReference>
<dbReference type="InterPro" id="IPR002048">
    <property type="entry name" value="EF_hand_dom"/>
</dbReference>
<dbReference type="Proteomes" id="UP000319143">
    <property type="component" value="Unassembled WGS sequence"/>
</dbReference>
<sequence length="408" mass="45196" precursor="true">MKAPLLLLAAVALGIPLNSLCLGQNLADTNQLQKWLKQFPAADTNGDGKLSSDEAIAYRNEFLASGPANRWAKTGAVKREFGVDPGWDSRTFPEQAVCHKTPAEIRQIFAEVSSGKQPAVVSYEKPADGALRIVGTGHSFMMPGYKTLPVICKGAGMTQPLYTHVGGGMTGSARYKWEQENGIFQFDGKPVPKLLASIANAPWDAMMFGPYFNDRPAYYSCWFDFCLKYNPEMKFYLSDAWPQLEQLGTKPASEAFFTAEVLDRMGAERRSMYRQTLDPLLNAYPGKVFVLPTSDAMVLAAKHFLRGELPGIEGLHRAIGKKERSLWKDQLGHLGPGLERLEGYVFYATLYGQSPERIEKVIEFGGDASFPNQELDRMFRKIAWQAVAEHPFSGVSDKDGDGVKDSSR</sequence>
<reference evidence="3 4" key="1">
    <citation type="submission" date="2019-02" db="EMBL/GenBank/DDBJ databases">
        <title>Deep-cultivation of Planctomycetes and their phenomic and genomic characterization uncovers novel biology.</title>
        <authorList>
            <person name="Wiegand S."/>
            <person name="Jogler M."/>
            <person name="Boedeker C."/>
            <person name="Pinto D."/>
            <person name="Vollmers J."/>
            <person name="Rivas-Marin E."/>
            <person name="Kohn T."/>
            <person name="Peeters S.H."/>
            <person name="Heuer A."/>
            <person name="Rast P."/>
            <person name="Oberbeckmann S."/>
            <person name="Bunk B."/>
            <person name="Jeske O."/>
            <person name="Meyerdierks A."/>
            <person name="Storesund J.E."/>
            <person name="Kallscheuer N."/>
            <person name="Luecker S."/>
            <person name="Lage O.M."/>
            <person name="Pohl T."/>
            <person name="Merkel B.J."/>
            <person name="Hornburger P."/>
            <person name="Mueller R.-W."/>
            <person name="Bruemmer F."/>
            <person name="Labrenz M."/>
            <person name="Spormann A.M."/>
            <person name="Op Den Camp H."/>
            <person name="Overmann J."/>
            <person name="Amann R."/>
            <person name="Jetten M.S.M."/>
            <person name="Mascher T."/>
            <person name="Medema M.H."/>
            <person name="Devos D.P."/>
            <person name="Kaster A.-K."/>
            <person name="Ovreas L."/>
            <person name="Rohde M."/>
            <person name="Galperin M.Y."/>
            <person name="Jogler C."/>
        </authorList>
    </citation>
    <scope>NUCLEOTIDE SEQUENCE [LARGE SCALE GENOMIC DNA]</scope>
    <source>
        <strain evidence="3 4">Poly41</strain>
    </source>
</reference>
<evidence type="ECO:0000313" key="3">
    <source>
        <dbReference type="EMBL" id="TWU31209.1"/>
    </source>
</evidence>
<keyword evidence="1" id="KW-0732">Signal</keyword>
<feature type="chain" id="PRO_5023093968" description="EF-hand domain-containing protein" evidence="1">
    <location>
        <begin position="24"/>
        <end position="408"/>
    </location>
</feature>
<protein>
    <recommendedName>
        <fullName evidence="2">EF-hand domain-containing protein</fullName>
    </recommendedName>
</protein>
<organism evidence="3 4">
    <name type="scientific">Novipirellula artificiosorum</name>
    <dbReference type="NCBI Taxonomy" id="2528016"/>
    <lineage>
        <taxon>Bacteria</taxon>
        <taxon>Pseudomonadati</taxon>
        <taxon>Planctomycetota</taxon>
        <taxon>Planctomycetia</taxon>
        <taxon>Pirellulales</taxon>
        <taxon>Pirellulaceae</taxon>
        <taxon>Novipirellula</taxon>
    </lineage>
</organism>
<dbReference type="PROSITE" id="PS50222">
    <property type="entry name" value="EF_HAND_2"/>
    <property type="match status" value="1"/>
</dbReference>